<evidence type="ECO:0000259" key="6">
    <source>
        <dbReference type="PROSITE" id="PS50103"/>
    </source>
</evidence>
<dbReference type="PANTHER" id="PTHR12072:SF4">
    <property type="entry name" value="CWF19-LIKE PROTEIN 1"/>
    <property type="match status" value="1"/>
</dbReference>
<dbReference type="PROSITE" id="PS50103">
    <property type="entry name" value="ZF_C3H1"/>
    <property type="match status" value="3"/>
</dbReference>
<dbReference type="EMBL" id="KZ772681">
    <property type="protein sequence ID" value="PTQ47016.1"/>
    <property type="molecule type" value="Genomic_DNA"/>
</dbReference>
<evidence type="ECO:0000313" key="7">
    <source>
        <dbReference type="EMBL" id="PTQ47016.1"/>
    </source>
</evidence>
<feature type="zinc finger region" description="C3H1-type" evidence="4">
    <location>
        <begin position="366"/>
        <end position="394"/>
    </location>
</feature>
<dbReference type="OMA" id="IVPITHY"/>
<sequence>MSGSGSTAPRILIAGDVCGRLAALYKRVASVNKSNGPFDALLCVGQFFPSDPSGIEDMQKYIDGTEPIPLPTFFVGNYGEGANLLLSASKLKAAQAGLSMEGIPVCQNLTWLIGSGILNLHGLRIAYLGAKYIPDLYQDAKGAAAAGAHHEDDVDALRAFADDKAVTDLFLSNEWPLGVTNGADLVNVPPNVNAATGTMIAADLATELKPRYHFAGTEGVFYAREPYLNPDADHCTRFIGLATVGNDKKQKFLHALSPMPASTMALSDLAIRPPNLTVSPYEIARIESKSAGSRATNLRNGLAKDTSRGGKHPVDVDGQYWRYDVGQTKRQRRDDGDRVCVEFVTRGTCSREGNCRFKHDLGDGTPIPKGACFEFVTKGSCERGADCRYRHSLENPERREPLPAGVCFDFFKTGKCDRGADCRFSHSLDNPAPPRPTGPCWFCLSSPEVSTHLVLSVGDHCYCALAKGPVVQGHVLLLPIEHFPSTVSLAFDVLDEMQKYIDGLRECHRSQGNAIVIFERYIQLRAGTHAHIQIIPIPEAEAQSARGAFETAAMQAGFEFQSLPSGKSHRQAREALWELVQNRNYFYVELPDQARLVHPLDGGAKMSMQFGREVVATLLNKPERGDWKACVMSKDEETNMAEEFKQLFTNFDPML</sequence>
<evidence type="ECO:0000313" key="8">
    <source>
        <dbReference type="Proteomes" id="UP000244005"/>
    </source>
</evidence>
<keyword evidence="3 4" id="KW-0862">Zinc</keyword>
<dbReference type="Gene3D" id="4.10.1000.10">
    <property type="entry name" value="Zinc finger, CCCH-type"/>
    <property type="match status" value="1"/>
</dbReference>
<feature type="zinc finger region" description="C3H1-type" evidence="4">
    <location>
        <begin position="401"/>
        <end position="429"/>
    </location>
</feature>
<dbReference type="Proteomes" id="UP000244005">
    <property type="component" value="Unassembled WGS sequence"/>
</dbReference>
<dbReference type="SUPFAM" id="SSF90229">
    <property type="entry name" value="CCCH zinc finger"/>
    <property type="match status" value="1"/>
</dbReference>
<dbReference type="OrthoDB" id="444325at2759"/>
<dbReference type="AlphaFoldDB" id="A0A2R6XLU9"/>
<keyword evidence="8" id="KW-1185">Reference proteome</keyword>
<dbReference type="InterPro" id="IPR006767">
    <property type="entry name" value="Cwf19-like_C_dom-2"/>
</dbReference>
<organism evidence="7 8">
    <name type="scientific">Marchantia polymorpha</name>
    <name type="common">Common liverwort</name>
    <name type="synonym">Marchantia aquatica</name>
    <dbReference type="NCBI Taxonomy" id="3197"/>
    <lineage>
        <taxon>Eukaryota</taxon>
        <taxon>Viridiplantae</taxon>
        <taxon>Streptophyta</taxon>
        <taxon>Embryophyta</taxon>
        <taxon>Marchantiophyta</taxon>
        <taxon>Marchantiopsida</taxon>
        <taxon>Marchantiidae</taxon>
        <taxon>Marchantiales</taxon>
        <taxon>Marchantiaceae</taxon>
        <taxon>Marchantia</taxon>
    </lineage>
</organism>
<reference evidence="8" key="1">
    <citation type="journal article" date="2017" name="Cell">
        <title>Insights into land plant evolution garnered from the Marchantia polymorpha genome.</title>
        <authorList>
            <person name="Bowman J.L."/>
            <person name="Kohchi T."/>
            <person name="Yamato K.T."/>
            <person name="Jenkins J."/>
            <person name="Shu S."/>
            <person name="Ishizaki K."/>
            <person name="Yamaoka S."/>
            <person name="Nishihama R."/>
            <person name="Nakamura Y."/>
            <person name="Berger F."/>
            <person name="Adam C."/>
            <person name="Aki S.S."/>
            <person name="Althoff F."/>
            <person name="Araki T."/>
            <person name="Arteaga-Vazquez M.A."/>
            <person name="Balasubrmanian S."/>
            <person name="Barry K."/>
            <person name="Bauer D."/>
            <person name="Boehm C.R."/>
            <person name="Briginshaw L."/>
            <person name="Caballero-Perez J."/>
            <person name="Catarino B."/>
            <person name="Chen F."/>
            <person name="Chiyoda S."/>
            <person name="Chovatia M."/>
            <person name="Davies K.M."/>
            <person name="Delmans M."/>
            <person name="Demura T."/>
            <person name="Dierschke T."/>
            <person name="Dolan L."/>
            <person name="Dorantes-Acosta A.E."/>
            <person name="Eklund D.M."/>
            <person name="Florent S.N."/>
            <person name="Flores-Sandoval E."/>
            <person name="Fujiyama A."/>
            <person name="Fukuzawa H."/>
            <person name="Galik B."/>
            <person name="Grimanelli D."/>
            <person name="Grimwood J."/>
            <person name="Grossniklaus U."/>
            <person name="Hamada T."/>
            <person name="Haseloff J."/>
            <person name="Hetherington A.J."/>
            <person name="Higo A."/>
            <person name="Hirakawa Y."/>
            <person name="Hundley H.N."/>
            <person name="Ikeda Y."/>
            <person name="Inoue K."/>
            <person name="Inoue S.I."/>
            <person name="Ishida S."/>
            <person name="Jia Q."/>
            <person name="Kakita M."/>
            <person name="Kanazawa T."/>
            <person name="Kawai Y."/>
            <person name="Kawashima T."/>
            <person name="Kennedy M."/>
            <person name="Kinose K."/>
            <person name="Kinoshita T."/>
            <person name="Kohara Y."/>
            <person name="Koide E."/>
            <person name="Komatsu K."/>
            <person name="Kopischke S."/>
            <person name="Kubo M."/>
            <person name="Kyozuka J."/>
            <person name="Lagercrantz U."/>
            <person name="Lin S.S."/>
            <person name="Lindquist E."/>
            <person name="Lipzen A.M."/>
            <person name="Lu C.W."/>
            <person name="De Luna E."/>
            <person name="Martienssen R.A."/>
            <person name="Minamino N."/>
            <person name="Mizutani M."/>
            <person name="Mizutani M."/>
            <person name="Mochizuki N."/>
            <person name="Monte I."/>
            <person name="Mosher R."/>
            <person name="Nagasaki H."/>
            <person name="Nakagami H."/>
            <person name="Naramoto S."/>
            <person name="Nishitani K."/>
            <person name="Ohtani M."/>
            <person name="Okamoto T."/>
            <person name="Okumura M."/>
            <person name="Phillips J."/>
            <person name="Pollak B."/>
            <person name="Reinders A."/>
            <person name="Rovekamp M."/>
            <person name="Sano R."/>
            <person name="Sawa S."/>
            <person name="Schmid M.W."/>
            <person name="Shirakawa M."/>
            <person name="Solano R."/>
            <person name="Spunde A."/>
            <person name="Suetsugu N."/>
            <person name="Sugano S."/>
            <person name="Sugiyama A."/>
            <person name="Sun R."/>
            <person name="Suzuki Y."/>
            <person name="Takenaka M."/>
            <person name="Takezawa D."/>
            <person name="Tomogane H."/>
            <person name="Tsuzuki M."/>
            <person name="Ueda T."/>
            <person name="Umeda M."/>
            <person name="Ward J.M."/>
            <person name="Watanabe Y."/>
            <person name="Yazaki K."/>
            <person name="Yokoyama R."/>
            <person name="Yoshitake Y."/>
            <person name="Yotsui I."/>
            <person name="Zachgo S."/>
            <person name="Schmutz J."/>
        </authorList>
    </citation>
    <scope>NUCLEOTIDE SEQUENCE [LARGE SCALE GENOMIC DNA]</scope>
    <source>
        <strain evidence="8">Tak-1</strain>
    </source>
</reference>
<protein>
    <recommendedName>
        <fullName evidence="6">C3H1-type domain-containing protein</fullName>
    </recommendedName>
</protein>
<feature type="domain" description="C3H1-type" evidence="6">
    <location>
        <begin position="401"/>
        <end position="429"/>
    </location>
</feature>
<dbReference type="SUPFAM" id="SSF54197">
    <property type="entry name" value="HIT-like"/>
    <property type="match status" value="1"/>
</dbReference>
<dbReference type="InterPro" id="IPR036855">
    <property type="entry name" value="Znf_CCCH_sf"/>
</dbReference>
<dbReference type="Gene3D" id="3.30.428.10">
    <property type="entry name" value="HIT-like"/>
    <property type="match status" value="1"/>
</dbReference>
<dbReference type="GO" id="GO:0061632">
    <property type="term" value="F:RNA lariat debranching enzyme activator activity"/>
    <property type="evidence" value="ECO:0000318"/>
    <property type="project" value="GO_Central"/>
</dbReference>
<keyword evidence="2 4" id="KW-0863">Zinc-finger</keyword>
<dbReference type="InterPro" id="IPR006768">
    <property type="entry name" value="Cwf19-like_C_dom-1"/>
</dbReference>
<dbReference type="GO" id="GO:0008270">
    <property type="term" value="F:zinc ion binding"/>
    <property type="evidence" value="ECO:0007669"/>
    <property type="project" value="UniProtKB-KW"/>
</dbReference>
<evidence type="ECO:0000256" key="5">
    <source>
        <dbReference type="SAM" id="MobiDB-lite"/>
    </source>
</evidence>
<dbReference type="Gramene" id="Mp7g14310.1">
    <property type="protein sequence ID" value="Mp7g14310.1.cds"/>
    <property type="gene ID" value="Mp7g14310"/>
</dbReference>
<feature type="domain" description="C3H1-type" evidence="6">
    <location>
        <begin position="366"/>
        <end position="394"/>
    </location>
</feature>
<dbReference type="InterPro" id="IPR036265">
    <property type="entry name" value="HIT-like_sf"/>
</dbReference>
<feature type="domain" description="C3H1-type" evidence="6">
    <location>
        <begin position="334"/>
        <end position="362"/>
    </location>
</feature>
<evidence type="ECO:0000256" key="3">
    <source>
        <dbReference type="ARBA" id="ARBA00022833"/>
    </source>
</evidence>
<dbReference type="GO" id="GO:0000398">
    <property type="term" value="P:mRNA splicing, via spliceosome"/>
    <property type="evidence" value="ECO:0000318"/>
    <property type="project" value="GO_Central"/>
</dbReference>
<dbReference type="Pfam" id="PF00642">
    <property type="entry name" value="zf-CCCH"/>
    <property type="match status" value="1"/>
</dbReference>
<name>A0A2R6XLU9_MARPO</name>
<feature type="compositionally biased region" description="Basic and acidic residues" evidence="5">
    <location>
        <begin position="305"/>
        <end position="315"/>
    </location>
</feature>
<dbReference type="CDD" id="cd07380">
    <property type="entry name" value="MPP_CWF19_N"/>
    <property type="match status" value="1"/>
</dbReference>
<gene>
    <name evidence="7" type="ORF">MARPO_0009s0116</name>
</gene>
<proteinExistence type="predicted"/>
<feature type="region of interest" description="Disordered" evidence="5">
    <location>
        <begin position="294"/>
        <end position="315"/>
    </location>
</feature>
<dbReference type="SMART" id="SM00356">
    <property type="entry name" value="ZnF_C3H1"/>
    <property type="match status" value="3"/>
</dbReference>
<accession>A0A2R6XLU9</accession>
<dbReference type="Pfam" id="PF04677">
    <property type="entry name" value="CwfJ_C_1"/>
    <property type="match status" value="1"/>
</dbReference>
<dbReference type="PANTHER" id="PTHR12072">
    <property type="entry name" value="CWF19, CELL CYCLE CONTROL PROTEIN"/>
    <property type="match status" value="1"/>
</dbReference>
<keyword evidence="1 4" id="KW-0479">Metal-binding</keyword>
<dbReference type="Pfam" id="PF04676">
    <property type="entry name" value="CwfJ_C_2"/>
    <property type="match status" value="1"/>
</dbReference>
<dbReference type="Gene3D" id="6.10.250.3220">
    <property type="match status" value="1"/>
</dbReference>
<evidence type="ECO:0000256" key="4">
    <source>
        <dbReference type="PROSITE-ProRule" id="PRU00723"/>
    </source>
</evidence>
<dbReference type="InterPro" id="IPR000571">
    <property type="entry name" value="Znf_CCCH"/>
</dbReference>
<dbReference type="InterPro" id="IPR040194">
    <property type="entry name" value="Cwf19-like"/>
</dbReference>
<evidence type="ECO:0000256" key="2">
    <source>
        <dbReference type="ARBA" id="ARBA00022771"/>
    </source>
</evidence>
<feature type="zinc finger region" description="C3H1-type" evidence="4">
    <location>
        <begin position="334"/>
        <end position="362"/>
    </location>
</feature>
<evidence type="ECO:0000256" key="1">
    <source>
        <dbReference type="ARBA" id="ARBA00022723"/>
    </source>
</evidence>
<dbReference type="GO" id="GO:0071014">
    <property type="term" value="C:post-mRNA release spliceosomal complex"/>
    <property type="evidence" value="ECO:0000318"/>
    <property type="project" value="GO_Central"/>
</dbReference>